<dbReference type="EMBL" id="PDUU01000020">
    <property type="protein sequence ID" value="PHN96227.1"/>
    <property type="molecule type" value="Genomic_DNA"/>
</dbReference>
<reference evidence="2 5" key="3">
    <citation type="submission" date="2023-07" db="EMBL/GenBank/DDBJ databases">
        <title>Genome content predicts the carbon catabolic preferences of heterotrophic bacteria.</title>
        <authorList>
            <person name="Gralka M."/>
        </authorList>
    </citation>
    <scope>NUCLEOTIDE SEQUENCE [LARGE SCALE GENOMIC DNA]</scope>
    <source>
        <strain evidence="2 5">4G03</strain>
    </source>
</reference>
<dbReference type="Proteomes" id="UP000222163">
    <property type="component" value="Unassembled WGS sequence"/>
</dbReference>
<evidence type="ECO:0000259" key="1">
    <source>
        <dbReference type="PROSITE" id="PS51781"/>
    </source>
</evidence>
<dbReference type="PROSITE" id="PS51781">
    <property type="entry name" value="SH3B"/>
    <property type="match status" value="1"/>
</dbReference>
<reference evidence="3" key="2">
    <citation type="submission" date="2017-10" db="EMBL/GenBank/DDBJ databases">
        <authorList>
            <person name="Enke T.N."/>
            <person name="Cordero O.X."/>
        </authorList>
    </citation>
    <scope>NUCLEOTIDE SEQUENCE</scope>
    <source>
        <strain evidence="3">4G03</strain>
    </source>
</reference>
<evidence type="ECO:0000313" key="4">
    <source>
        <dbReference type="Proteomes" id="UP000222163"/>
    </source>
</evidence>
<comment type="caution">
    <text evidence="3">The sequence shown here is derived from an EMBL/GenBank/DDBJ whole genome shotgun (WGS) entry which is preliminary data.</text>
</comment>
<accession>A0A2G1BQC2</accession>
<evidence type="ECO:0000313" key="5">
    <source>
        <dbReference type="Proteomes" id="UP001242342"/>
    </source>
</evidence>
<accession>A0A497YU47</accession>
<keyword evidence="5" id="KW-1185">Reference proteome</keyword>
<sequence>MNQKYEKVLLITSLLIVIVATVVVTKKNNSKENLYNKALVGCYVSPEARCTGSVNCRACKNCKYCKYCNSGGSCGVCGKRSSTKSYTNSYKSYSKKPQTKQTIFDGRKTNSTLLKEEPYYLKTLLVNKNLLNLRSGPSTSYYVIQQLDFGEKLTILATQAKWIKVKVQRTKVIGFVHVSGVLLVE</sequence>
<dbReference type="Gene3D" id="2.30.30.40">
    <property type="entry name" value="SH3 Domains"/>
    <property type="match status" value="1"/>
</dbReference>
<proteinExistence type="predicted"/>
<evidence type="ECO:0000313" key="2">
    <source>
        <dbReference type="EMBL" id="MDP2541762.1"/>
    </source>
</evidence>
<gene>
    <name evidence="3" type="ORF">CSC81_15245</name>
    <name evidence="2" type="ORF">Q8W23_09795</name>
</gene>
<organism evidence="3 4">
    <name type="scientific">Tenacibaculum discolor</name>
    <dbReference type="NCBI Taxonomy" id="361581"/>
    <lineage>
        <taxon>Bacteria</taxon>
        <taxon>Pseudomonadati</taxon>
        <taxon>Bacteroidota</taxon>
        <taxon>Flavobacteriia</taxon>
        <taxon>Flavobacteriales</taxon>
        <taxon>Flavobacteriaceae</taxon>
        <taxon>Tenacibaculum</taxon>
    </lineage>
</organism>
<feature type="domain" description="SH3b" evidence="1">
    <location>
        <begin position="121"/>
        <end position="185"/>
    </location>
</feature>
<protein>
    <submittedName>
        <fullName evidence="2">SH3 domain-containing protein</fullName>
    </submittedName>
</protein>
<dbReference type="Proteomes" id="UP001242342">
    <property type="component" value="Unassembled WGS sequence"/>
</dbReference>
<dbReference type="RefSeq" id="WP_099216604.1">
    <property type="nucleotide sequence ID" value="NZ_JAUYVU010000007.1"/>
</dbReference>
<dbReference type="InterPro" id="IPR003646">
    <property type="entry name" value="SH3-like_bac-type"/>
</dbReference>
<name>A0A2G1BQC2_9FLAO</name>
<dbReference type="EMBL" id="JAUYVU010000007">
    <property type="protein sequence ID" value="MDP2541762.1"/>
    <property type="molecule type" value="Genomic_DNA"/>
</dbReference>
<dbReference type="Pfam" id="PF08239">
    <property type="entry name" value="SH3_3"/>
    <property type="match status" value="1"/>
</dbReference>
<dbReference type="AlphaFoldDB" id="A0A2G1BQC2"/>
<reference evidence="3 4" key="1">
    <citation type="journal article" date="2016" name="Nat. Commun.">
        <title>Microbial interactions lead to rapid micro-scale successions on model marine particles.</title>
        <authorList>
            <person name="Datta M.S."/>
            <person name="Sliwerska E."/>
            <person name="Gore J."/>
            <person name="Polz M.F."/>
            <person name="Cordero O.X."/>
        </authorList>
    </citation>
    <scope>NUCLEOTIDE SEQUENCE [LARGE SCALE GENOMIC DNA]</scope>
    <source>
        <strain evidence="3 4">4G03</strain>
    </source>
</reference>
<evidence type="ECO:0000313" key="3">
    <source>
        <dbReference type="EMBL" id="PHN96227.1"/>
    </source>
</evidence>